<dbReference type="AlphaFoldDB" id="A0A4P9XI56"/>
<sequence>MTSGRHEGAYAGVLAAATAAIYRNTVTVSPASRLRDSRARAYSASGLALTKAAAAAPHDTHAEATRVTWPFDQTLDDQADFASRVVYALWCRERPAHLPAMAPDGQSTTELVAHVQADWAEFACGRPAPVEFRKFCHELLRITQLHPSVTLLALYYVYRLVLLNPTI</sequence>
<dbReference type="Proteomes" id="UP000271241">
    <property type="component" value="Unassembled WGS sequence"/>
</dbReference>
<organism evidence="1 2">
    <name type="scientific">Thamnocephalis sphaerospora</name>
    <dbReference type="NCBI Taxonomy" id="78915"/>
    <lineage>
        <taxon>Eukaryota</taxon>
        <taxon>Fungi</taxon>
        <taxon>Fungi incertae sedis</taxon>
        <taxon>Zoopagomycota</taxon>
        <taxon>Zoopagomycotina</taxon>
        <taxon>Zoopagomycetes</taxon>
        <taxon>Zoopagales</taxon>
        <taxon>Sigmoideomycetaceae</taxon>
        <taxon>Thamnocephalis</taxon>
    </lineage>
</organism>
<dbReference type="OrthoDB" id="244495at2759"/>
<evidence type="ECO:0000313" key="2">
    <source>
        <dbReference type="Proteomes" id="UP000271241"/>
    </source>
</evidence>
<accession>A0A4P9XI56</accession>
<protein>
    <submittedName>
        <fullName evidence="1">Uncharacterized protein</fullName>
    </submittedName>
</protein>
<evidence type="ECO:0000313" key="1">
    <source>
        <dbReference type="EMBL" id="RKP05357.1"/>
    </source>
</evidence>
<gene>
    <name evidence="1" type="ORF">THASP1DRAFT_32803</name>
</gene>
<name>A0A4P9XI56_9FUNG</name>
<keyword evidence="2" id="KW-1185">Reference proteome</keyword>
<dbReference type="EMBL" id="KZ993159">
    <property type="protein sequence ID" value="RKP05357.1"/>
    <property type="molecule type" value="Genomic_DNA"/>
</dbReference>
<proteinExistence type="predicted"/>
<dbReference type="Gene3D" id="1.10.472.10">
    <property type="entry name" value="Cyclin-like"/>
    <property type="match status" value="1"/>
</dbReference>
<reference evidence="2" key="1">
    <citation type="journal article" date="2018" name="Nat. Microbiol.">
        <title>Leveraging single-cell genomics to expand the fungal tree of life.</title>
        <authorList>
            <person name="Ahrendt S.R."/>
            <person name="Quandt C.A."/>
            <person name="Ciobanu D."/>
            <person name="Clum A."/>
            <person name="Salamov A."/>
            <person name="Andreopoulos B."/>
            <person name="Cheng J.F."/>
            <person name="Woyke T."/>
            <person name="Pelin A."/>
            <person name="Henrissat B."/>
            <person name="Reynolds N.K."/>
            <person name="Benny G.L."/>
            <person name="Smith M.E."/>
            <person name="James T.Y."/>
            <person name="Grigoriev I.V."/>
        </authorList>
    </citation>
    <scope>NUCLEOTIDE SEQUENCE [LARGE SCALE GENOMIC DNA]</scope>
    <source>
        <strain evidence="2">RSA 1356</strain>
    </source>
</reference>
<feature type="non-terminal residue" evidence="1">
    <location>
        <position position="167"/>
    </location>
</feature>